<keyword evidence="2" id="KW-0472">Membrane</keyword>
<dbReference type="EMBL" id="JAPHNL010000211">
    <property type="protein sequence ID" value="MCX3061491.1"/>
    <property type="molecule type" value="Genomic_DNA"/>
</dbReference>
<feature type="region of interest" description="Disordered" evidence="1">
    <location>
        <begin position="1"/>
        <end position="21"/>
    </location>
</feature>
<dbReference type="NCBIfam" id="NF041528">
    <property type="entry name" value="strep_LAETG"/>
    <property type="match status" value="1"/>
</dbReference>
<feature type="compositionally biased region" description="Low complexity" evidence="1">
    <location>
        <begin position="434"/>
        <end position="457"/>
    </location>
</feature>
<feature type="domain" description="Thioester" evidence="3">
    <location>
        <begin position="60"/>
        <end position="160"/>
    </location>
</feature>
<keyword evidence="2" id="KW-0812">Transmembrane</keyword>
<evidence type="ECO:0000256" key="2">
    <source>
        <dbReference type="SAM" id="Phobius"/>
    </source>
</evidence>
<organism evidence="4 5">
    <name type="scientific">Streptomyces beihaiensis</name>
    <dbReference type="NCBI Taxonomy" id="2984495"/>
    <lineage>
        <taxon>Bacteria</taxon>
        <taxon>Bacillati</taxon>
        <taxon>Actinomycetota</taxon>
        <taxon>Actinomycetes</taxon>
        <taxon>Kitasatosporales</taxon>
        <taxon>Streptomycetaceae</taxon>
        <taxon>Streptomyces</taxon>
    </lineage>
</organism>
<feature type="compositionally biased region" description="Basic and acidic residues" evidence="1">
    <location>
        <begin position="465"/>
        <end position="476"/>
    </location>
</feature>
<sequence length="476" mass="48063">MAGAGAAFADDDDTDQSGASATIGGLETYGAAVIHEGGRSERVFAGLFRMTVDGGGTLRTYGVDIHNPTQTDAKYQETSWSGTSLNGNPDAGKIRWILEHSYPQVNDLAALARKAGADTLTEQDAATGTQVGIWRYSDHADVDAVSPAAEKLADYLDKHARSVAEPRASLTLTPRAVSGRPGKRLGPVTVHTGADTVGVTPPAEAAADGVKVVDKAGRPVTSVVDGGQIYFDVPKDAAAGSAALTVQGSTTVPVGRAFVSGTRSQTQILAGSSESTVSATATATWAKKGAVPALSAAADCKSGGVDIAVANPGDEPFTFTLMSVVHTIPAKTSRTVTIPLQEDQAYDFTIKGPHGLVKRIRGVLDCRTSPAASPAGNGLTVQAAPQPSPASVGGTGTGSGDRNLAETGSSNATPVIAGAAIALVLAGGAALVLSRGKKAPQAPAASTPQAPSSQAPSPQTPSPEDGDRRDGSQGDR</sequence>
<dbReference type="NCBIfam" id="TIGR01167">
    <property type="entry name" value="LPXTG_anchor"/>
    <property type="match status" value="1"/>
</dbReference>
<feature type="region of interest" description="Disordered" evidence="1">
    <location>
        <begin position="174"/>
        <end position="196"/>
    </location>
</feature>
<protein>
    <submittedName>
        <fullName evidence="4">TQXA domain-containing protein</fullName>
    </submittedName>
</protein>
<accession>A0ABT3TWR2</accession>
<evidence type="ECO:0000313" key="5">
    <source>
        <dbReference type="Proteomes" id="UP001163064"/>
    </source>
</evidence>
<dbReference type="Pfam" id="PF08341">
    <property type="entry name" value="TED"/>
    <property type="match status" value="1"/>
</dbReference>
<reference evidence="4" key="1">
    <citation type="submission" date="2022-10" db="EMBL/GenBank/DDBJ databases">
        <title>Streptomyces beihaiensis sp. nov., a chitin degrading actinobacterium, isolated from shrimp pond soil.</title>
        <authorList>
            <person name="Xie J."/>
            <person name="Shen N."/>
        </authorList>
    </citation>
    <scope>NUCLEOTIDE SEQUENCE</scope>
    <source>
        <strain evidence="4">GXMU-J5</strain>
    </source>
</reference>
<feature type="region of interest" description="Disordered" evidence="1">
    <location>
        <begin position="434"/>
        <end position="476"/>
    </location>
</feature>
<evidence type="ECO:0000313" key="4">
    <source>
        <dbReference type="EMBL" id="MCX3061491.1"/>
    </source>
</evidence>
<keyword evidence="2" id="KW-1133">Transmembrane helix</keyword>
<dbReference type="Gene3D" id="1.10.150.480">
    <property type="match status" value="1"/>
</dbReference>
<comment type="caution">
    <text evidence="4">The sequence shown here is derived from an EMBL/GenBank/DDBJ whole genome shotgun (WGS) entry which is preliminary data.</text>
</comment>
<dbReference type="InterPro" id="IPR013552">
    <property type="entry name" value="Thioester_dom"/>
</dbReference>
<evidence type="ECO:0000259" key="3">
    <source>
        <dbReference type="Pfam" id="PF08341"/>
    </source>
</evidence>
<evidence type="ECO:0000256" key="1">
    <source>
        <dbReference type="SAM" id="MobiDB-lite"/>
    </source>
</evidence>
<dbReference type="Proteomes" id="UP001163064">
    <property type="component" value="Unassembled WGS sequence"/>
</dbReference>
<feature type="region of interest" description="Disordered" evidence="1">
    <location>
        <begin position="371"/>
        <end position="407"/>
    </location>
</feature>
<feature type="transmembrane region" description="Helical" evidence="2">
    <location>
        <begin position="412"/>
        <end position="433"/>
    </location>
</feature>
<name>A0ABT3TWR2_9ACTN</name>
<proteinExistence type="predicted"/>
<keyword evidence="5" id="KW-1185">Reference proteome</keyword>
<gene>
    <name evidence="4" type="ORF">OFY01_17335</name>
</gene>
<dbReference type="NCBIfam" id="TIGR03934">
    <property type="entry name" value="TQXA_dom"/>
    <property type="match status" value="1"/>
</dbReference>
<dbReference type="InterPro" id="IPR023849">
    <property type="entry name" value="TQXA_dom"/>
</dbReference>